<accession>A0ABU1FCQ9</accession>
<keyword evidence="2" id="KW-1185">Reference proteome</keyword>
<comment type="caution">
    <text evidence="1">The sequence shown here is derived from an EMBL/GenBank/DDBJ whole genome shotgun (WGS) entry which is preliminary data.</text>
</comment>
<evidence type="ECO:0000313" key="1">
    <source>
        <dbReference type="EMBL" id="MDR5654672.1"/>
    </source>
</evidence>
<dbReference type="InterPro" id="IPR007325">
    <property type="entry name" value="KFase/CYL"/>
</dbReference>
<dbReference type="SUPFAM" id="SSF102198">
    <property type="entry name" value="Putative cyclase"/>
    <property type="match status" value="1"/>
</dbReference>
<sequence length="260" mass="29553">MKMPSKIVDISVTLDNDLILDHANMIPKIEYRDNRENAFMLLDAFPGLKPEDLPNQQGWAFEVATLSTHNGTHMDAPYHYHSHDIHGNRMMTIDEVPLDWFFRPGVKLDFRHFEDGYVVQPDDIDAELKRIGYEIRPMDIVLVNTRAASRMGTPEYLTAGCGIGRAATLHLTQGMGVRVTGIDAWGWDAPFFHASKVWQQDHDTSKIWEGHYAGREQPYCHMEKLCNLEELPPFGFTVACFPYKVKAGSGGWTRAVALFD</sequence>
<dbReference type="PANTHER" id="PTHR43564:SF2">
    <property type="entry name" value="BLR6059 PROTEIN"/>
    <property type="match status" value="1"/>
</dbReference>
<dbReference type="GO" id="GO:0016787">
    <property type="term" value="F:hydrolase activity"/>
    <property type="evidence" value="ECO:0007669"/>
    <property type="project" value="UniProtKB-KW"/>
</dbReference>
<keyword evidence="1" id="KW-0378">Hydrolase</keyword>
<dbReference type="PANTHER" id="PTHR43564">
    <property type="entry name" value="KYNURENINE FORMAMIDASE-LIKE PROTEIN"/>
    <property type="match status" value="1"/>
</dbReference>
<evidence type="ECO:0000313" key="2">
    <source>
        <dbReference type="Proteomes" id="UP001247754"/>
    </source>
</evidence>
<gene>
    <name evidence="1" type="ORF">RGD00_18845</name>
</gene>
<dbReference type="Pfam" id="PF04199">
    <property type="entry name" value="Cyclase"/>
    <property type="match status" value="1"/>
</dbReference>
<dbReference type="EC" id="3.5.-.-" evidence="1"/>
<dbReference type="EMBL" id="JAVKPH010000031">
    <property type="protein sequence ID" value="MDR5654672.1"/>
    <property type="molecule type" value="Genomic_DNA"/>
</dbReference>
<dbReference type="InterPro" id="IPR037175">
    <property type="entry name" value="KFase_sf"/>
</dbReference>
<name>A0ABU1FCQ9_9RHOB</name>
<dbReference type="Gene3D" id="3.50.30.50">
    <property type="entry name" value="Putative cyclase"/>
    <property type="match status" value="1"/>
</dbReference>
<protein>
    <submittedName>
        <fullName evidence="1">Cyclase family protein</fullName>
        <ecNumber evidence="1">3.5.-.-</ecNumber>
    </submittedName>
</protein>
<reference evidence="1 2" key="1">
    <citation type="submission" date="2023-09" db="EMBL/GenBank/DDBJ databases">
        <title>Xinfangfangia sedmenti sp. nov., isolated the sedment.</title>
        <authorList>
            <person name="Xu L."/>
        </authorList>
    </citation>
    <scope>NUCLEOTIDE SEQUENCE [LARGE SCALE GENOMIC DNA]</scope>
    <source>
        <strain evidence="1 2">LG-4</strain>
    </source>
</reference>
<dbReference type="Proteomes" id="UP001247754">
    <property type="component" value="Unassembled WGS sequence"/>
</dbReference>
<organism evidence="1 2">
    <name type="scientific">Ruixingdingia sedimenti</name>
    <dbReference type="NCBI Taxonomy" id="3073604"/>
    <lineage>
        <taxon>Bacteria</taxon>
        <taxon>Pseudomonadati</taxon>
        <taxon>Pseudomonadota</taxon>
        <taxon>Alphaproteobacteria</taxon>
        <taxon>Rhodobacterales</taxon>
        <taxon>Paracoccaceae</taxon>
        <taxon>Ruixingdingia</taxon>
    </lineage>
</organism>
<dbReference type="RefSeq" id="WP_310458827.1">
    <property type="nucleotide sequence ID" value="NZ_JAVKPH010000031.1"/>
</dbReference>
<proteinExistence type="predicted"/>